<evidence type="ECO:0000256" key="2">
    <source>
        <dbReference type="ARBA" id="ARBA00009963"/>
    </source>
</evidence>
<dbReference type="GO" id="GO:0039615">
    <property type="term" value="C:T=1 icosahedral viral capsid"/>
    <property type="evidence" value="ECO:0007669"/>
    <property type="project" value="UniProtKB-KW"/>
</dbReference>
<evidence type="ECO:0000256" key="4">
    <source>
        <dbReference type="ARBA" id="ARBA00022561"/>
    </source>
</evidence>
<comment type="subcellular location">
    <subcellularLocation>
        <location evidence="1">Virion</location>
    </subcellularLocation>
</comment>
<dbReference type="SUPFAM" id="SSF88645">
    <property type="entry name" value="ssDNA viruses"/>
    <property type="match status" value="1"/>
</dbReference>
<sequence length="562" mass="63293">MANHQVETRNIFNSVEIPKIPRNIFNLDHNLKTTFNMADLVPIYCGITMPGDRMSMSVDYFLRFQPTTFPVFDNFTITIRAFCVPFRLLMTQEGYETWLIDEKTGSSAAPFPTVPLNTLFSQITNSQGFTKGLVGSLWDYLGLPTTDGSGNPYVSSGALSTAPITVMPFRAYQFIWNEWYRNEFIQDELNYNRSNTYSSSEAREFKLRRVNWRKDYLTSTLPAPQLGADVTLPLGGSIELINNSPDQYVYFQREDQQAQPDGGAIISTDYGGFPEYPNAFSFAADANGVDSQIRLIPSQFSASLNNGVGPSINELRLAFAVQRWKELNMRAGVRLPEWLLAHYHVRSSDARLQRPEYLGGIRSTISSGVIFQTSADTDSSALGGFAGEMSTYSKGKLFNRFIEEQSVILVLANVVPDVSYAQGIKRFWLLNDNLDFADPVFGRLGEQETFLEEVIAGSPIYNVNWSTQNTKKRFGFQSRFADYKHELSRVTGEFRSSLLDFTSARFFASIPGLNSDFVAADPTNRIFNVTADEYNKILAVFSFRQRVTRSLPYYGTPSIVGL</sequence>
<evidence type="ECO:0000313" key="6">
    <source>
        <dbReference type="EMBL" id="UPW41856.1"/>
    </source>
</evidence>
<accession>A0A976N2V3</accession>
<dbReference type="InterPro" id="IPR016184">
    <property type="entry name" value="Capsid/spike_ssDNA_virus"/>
</dbReference>
<dbReference type="Gene3D" id="2.60.169.10">
    <property type="entry name" value="Microviridae F protein"/>
    <property type="match status" value="2"/>
</dbReference>
<keyword evidence="5" id="KW-0946">Virion</keyword>
<evidence type="ECO:0000256" key="3">
    <source>
        <dbReference type="ARBA" id="ARBA00022431"/>
    </source>
</evidence>
<dbReference type="InterPro" id="IPR037002">
    <property type="entry name" value="Microviridae_protein_F_sf"/>
</dbReference>
<organism evidence="6">
    <name type="scientific">Peromfec virus RodF5_8</name>
    <dbReference type="NCBI Taxonomy" id="2929344"/>
    <lineage>
        <taxon>Viruses</taxon>
        <taxon>Monodnaviria</taxon>
        <taxon>Sangervirae</taxon>
        <taxon>Phixviricota</taxon>
        <taxon>Malgrandaviricetes</taxon>
        <taxon>Petitvirales</taxon>
        <taxon>Microviridae</taxon>
    </lineage>
</organism>
<name>A0A976N2V3_9VIRU</name>
<keyword evidence="3" id="KW-1140">T=1 icosahedral capsid protein</keyword>
<dbReference type="Pfam" id="PF02305">
    <property type="entry name" value="Phage_F"/>
    <property type="match status" value="1"/>
</dbReference>
<evidence type="ECO:0000256" key="5">
    <source>
        <dbReference type="ARBA" id="ARBA00022844"/>
    </source>
</evidence>
<dbReference type="EMBL" id="OM869681">
    <property type="protein sequence ID" value="UPW41856.1"/>
    <property type="molecule type" value="Genomic_DNA"/>
</dbReference>
<evidence type="ECO:0000256" key="1">
    <source>
        <dbReference type="ARBA" id="ARBA00004328"/>
    </source>
</evidence>
<reference evidence="6" key="1">
    <citation type="submission" date="2022-02" db="EMBL/GenBank/DDBJ databases">
        <title>Towards deciphering the DNA virus diversity associated with rodent species in the families Cricetidae and Heteromyidae.</title>
        <authorList>
            <person name="Lund M."/>
            <person name="Larsen B.B."/>
            <person name="Gryseels S."/>
            <person name="Kraberger S."/>
            <person name="Rowsey D.M."/>
            <person name="Steger L."/>
            <person name="Yule K.M."/>
            <person name="Upham N.S."/>
            <person name="Worobey M."/>
            <person name="Van Doorslaer K."/>
            <person name="Varsani A."/>
        </authorList>
    </citation>
    <scope>NUCLEOTIDE SEQUENCE</scope>
    <source>
        <strain evidence="6">NeonRodF5_8</strain>
    </source>
</reference>
<proteinExistence type="inferred from homology"/>
<comment type="similarity">
    <text evidence="2">Belongs to the microviridae F protein family.</text>
</comment>
<protein>
    <submittedName>
        <fullName evidence="6">Major capsid protein</fullName>
    </submittedName>
</protein>
<dbReference type="GO" id="GO:0005198">
    <property type="term" value="F:structural molecule activity"/>
    <property type="evidence" value="ECO:0007669"/>
    <property type="project" value="InterPro"/>
</dbReference>
<dbReference type="InterPro" id="IPR003514">
    <property type="entry name" value="Microviridae_protein_F"/>
</dbReference>
<keyword evidence="4" id="KW-0167">Capsid protein</keyword>